<dbReference type="InterPro" id="IPR043128">
    <property type="entry name" value="Rev_trsase/Diguanyl_cyclase"/>
</dbReference>
<dbReference type="PANTHER" id="PTHR48475:SF1">
    <property type="entry name" value="RNASE H TYPE-1 DOMAIN-CONTAINING PROTEIN"/>
    <property type="match status" value="1"/>
</dbReference>
<dbReference type="CDD" id="cd09274">
    <property type="entry name" value="RNase_HI_RT_Ty3"/>
    <property type="match status" value="1"/>
</dbReference>
<keyword evidence="1" id="KW-0808">Transferase</keyword>
<dbReference type="FunFam" id="3.30.70.270:FF:000020">
    <property type="entry name" value="Transposon Tf2-6 polyprotein-like Protein"/>
    <property type="match status" value="1"/>
</dbReference>
<keyword evidence="6" id="KW-0695">RNA-directed DNA polymerase</keyword>
<dbReference type="InterPro" id="IPR043502">
    <property type="entry name" value="DNA/RNA_pol_sf"/>
</dbReference>
<protein>
    <submittedName>
        <fullName evidence="9">Uncharacterized protein LOC111025231</fullName>
    </submittedName>
</protein>
<evidence type="ECO:0000256" key="4">
    <source>
        <dbReference type="ARBA" id="ARBA00022759"/>
    </source>
</evidence>
<keyword evidence="4" id="KW-0255">Endonuclease</keyword>
<dbReference type="PANTHER" id="PTHR48475">
    <property type="entry name" value="RIBONUCLEASE H"/>
    <property type="match status" value="1"/>
</dbReference>
<evidence type="ECO:0000256" key="1">
    <source>
        <dbReference type="ARBA" id="ARBA00022679"/>
    </source>
</evidence>
<dbReference type="InterPro" id="IPR041373">
    <property type="entry name" value="RT_RNaseH"/>
</dbReference>
<evidence type="ECO:0000313" key="9">
    <source>
        <dbReference type="RefSeq" id="XP_022158764.1"/>
    </source>
</evidence>
<dbReference type="Pfam" id="PF17917">
    <property type="entry name" value="RT_RNaseH"/>
    <property type="match status" value="1"/>
</dbReference>
<feature type="domain" description="Reverse transcriptase RNase H-like" evidence="7">
    <location>
        <begin position="210"/>
        <end position="314"/>
    </location>
</feature>
<organism evidence="8 9">
    <name type="scientific">Momordica charantia</name>
    <name type="common">Bitter gourd</name>
    <name type="synonym">Balsam pear</name>
    <dbReference type="NCBI Taxonomy" id="3673"/>
    <lineage>
        <taxon>Eukaryota</taxon>
        <taxon>Viridiplantae</taxon>
        <taxon>Streptophyta</taxon>
        <taxon>Embryophyta</taxon>
        <taxon>Tracheophyta</taxon>
        <taxon>Spermatophyta</taxon>
        <taxon>Magnoliopsida</taxon>
        <taxon>eudicotyledons</taxon>
        <taxon>Gunneridae</taxon>
        <taxon>Pentapetalae</taxon>
        <taxon>rosids</taxon>
        <taxon>fabids</taxon>
        <taxon>Cucurbitales</taxon>
        <taxon>Cucurbitaceae</taxon>
        <taxon>Momordiceae</taxon>
        <taxon>Momordica</taxon>
    </lineage>
</organism>
<dbReference type="KEGG" id="mcha:111025231"/>
<proteinExistence type="predicted"/>
<dbReference type="Gene3D" id="3.30.70.270">
    <property type="match status" value="1"/>
</dbReference>
<evidence type="ECO:0000313" key="8">
    <source>
        <dbReference type="Proteomes" id="UP000504603"/>
    </source>
</evidence>
<dbReference type="GO" id="GO:0016787">
    <property type="term" value="F:hydrolase activity"/>
    <property type="evidence" value="ECO:0007669"/>
    <property type="project" value="UniProtKB-KW"/>
</dbReference>
<accession>A0A6J1E0D0</accession>
<keyword evidence="3" id="KW-0540">Nuclease</keyword>
<keyword evidence="8" id="KW-1185">Reference proteome</keyword>
<evidence type="ECO:0000256" key="5">
    <source>
        <dbReference type="ARBA" id="ARBA00022801"/>
    </source>
</evidence>
<dbReference type="GO" id="GO:0003964">
    <property type="term" value="F:RNA-directed DNA polymerase activity"/>
    <property type="evidence" value="ECO:0007669"/>
    <property type="project" value="UniProtKB-KW"/>
</dbReference>
<dbReference type="OrthoDB" id="101614at2759"/>
<evidence type="ECO:0000256" key="6">
    <source>
        <dbReference type="ARBA" id="ARBA00022918"/>
    </source>
</evidence>
<dbReference type="SUPFAM" id="SSF56672">
    <property type="entry name" value="DNA/RNA polymerases"/>
    <property type="match status" value="1"/>
</dbReference>
<dbReference type="GeneID" id="111025231"/>
<dbReference type="GO" id="GO:0004519">
    <property type="term" value="F:endonuclease activity"/>
    <property type="evidence" value="ECO:0007669"/>
    <property type="project" value="UniProtKB-KW"/>
</dbReference>
<reference evidence="9" key="1">
    <citation type="submission" date="2025-08" db="UniProtKB">
        <authorList>
            <consortium name="RefSeq"/>
        </authorList>
    </citation>
    <scope>IDENTIFICATION</scope>
    <source>
        <strain evidence="9">OHB3-1</strain>
    </source>
</reference>
<name>A0A6J1E0D0_MOMCH</name>
<dbReference type="Gene3D" id="3.10.20.370">
    <property type="match status" value="1"/>
</dbReference>
<dbReference type="RefSeq" id="XP_022158764.1">
    <property type="nucleotide sequence ID" value="XM_022303072.1"/>
</dbReference>
<keyword evidence="2" id="KW-0548">Nucleotidyltransferase</keyword>
<keyword evidence="5" id="KW-0378">Hydrolase</keyword>
<evidence type="ECO:0000256" key="3">
    <source>
        <dbReference type="ARBA" id="ARBA00022722"/>
    </source>
</evidence>
<dbReference type="Proteomes" id="UP000504603">
    <property type="component" value="Unplaced"/>
</dbReference>
<gene>
    <name evidence="9" type="primary">LOC111025231</name>
</gene>
<sequence length="414" mass="47566">MTEEREQVGPFVYPFPDGFELSNWSVLELSSFVNNKSNNTEIECDNDSKYELDTPIYNIESDEEKNDEPSAELLRMLEEEKMLGPHEELTETINLGSQAEAKEIKIGTHMSSESRKKLIELLHEYADVFAWSYQDMPEMPPPQTQKEVRGFLGRLNYIARFISHLTATCEPIFKLLRKNNDGVWSEDCQAAFNKIKQYLQDPPVLVPPTPGRPLILYLTVTEGSMGCVLGQHDDSGRKERAIYYLSKKFTDCETRYSQVEKTCCALAWATRRLRQYMLYYTTWLISKMDPIKYIFEKPSLLGRIARWQVLLSEYDIVYVTRKAIKGGALADYLAQQPINDYIPVKFDFPDEYISTITTSEESLDPQTWTMMFDGASNELGHGIGAILISPKGELYPLTARLCFDCTHNMAEYEA</sequence>
<evidence type="ECO:0000256" key="2">
    <source>
        <dbReference type="ARBA" id="ARBA00022695"/>
    </source>
</evidence>
<dbReference type="AlphaFoldDB" id="A0A6J1E0D0"/>
<evidence type="ECO:0000259" key="7">
    <source>
        <dbReference type="Pfam" id="PF17917"/>
    </source>
</evidence>